<accession>A0A132AMY3</accession>
<name>A0A132AMY3_SARSC</name>
<organism evidence="1 2">
    <name type="scientific">Sarcoptes scabiei</name>
    <name type="common">Itch mite</name>
    <name type="synonym">Acarus scabiei</name>
    <dbReference type="NCBI Taxonomy" id="52283"/>
    <lineage>
        <taxon>Eukaryota</taxon>
        <taxon>Metazoa</taxon>
        <taxon>Ecdysozoa</taxon>
        <taxon>Arthropoda</taxon>
        <taxon>Chelicerata</taxon>
        <taxon>Arachnida</taxon>
        <taxon>Acari</taxon>
        <taxon>Acariformes</taxon>
        <taxon>Sarcoptiformes</taxon>
        <taxon>Astigmata</taxon>
        <taxon>Psoroptidia</taxon>
        <taxon>Sarcoptoidea</taxon>
        <taxon>Sarcoptidae</taxon>
        <taxon>Sarcoptinae</taxon>
        <taxon>Sarcoptes</taxon>
    </lineage>
</organism>
<dbReference type="VEuPathDB" id="VectorBase:SSCA005025"/>
<gene>
    <name evidence="1" type="ORF">QR98_0104470</name>
</gene>
<dbReference type="OrthoDB" id="269822at2759"/>
<comment type="caution">
    <text evidence="1">The sequence shown here is derived from an EMBL/GenBank/DDBJ whole genome shotgun (WGS) entry which is preliminary data.</text>
</comment>
<proteinExistence type="predicted"/>
<dbReference type="AlphaFoldDB" id="A0A132AMY3"/>
<evidence type="ECO:0000313" key="1">
    <source>
        <dbReference type="EMBL" id="KPM11870.1"/>
    </source>
</evidence>
<sequence>MRSPCIKDSRNQNNLVCLAEGKSRHCLYHCLQILSARAILYTSQNDDAQQRLVQEGPLKVLISSIDSTNDPVSIV</sequence>
<evidence type="ECO:0000313" key="2">
    <source>
        <dbReference type="Proteomes" id="UP000616769"/>
    </source>
</evidence>
<reference evidence="1 2" key="1">
    <citation type="journal article" date="2015" name="Parasit. Vectors">
        <title>Draft genome of the scabies mite.</title>
        <authorList>
            <person name="Rider S.D.Jr."/>
            <person name="Morgan M.S."/>
            <person name="Arlian L.G."/>
        </authorList>
    </citation>
    <scope>NUCLEOTIDE SEQUENCE [LARGE SCALE GENOMIC DNA]</scope>
    <source>
        <strain evidence="1">Arlian Lab</strain>
    </source>
</reference>
<protein>
    <submittedName>
        <fullName evidence="1">Uncharacterized protein</fullName>
    </submittedName>
</protein>
<dbReference type="EMBL" id="JXLN01018167">
    <property type="protein sequence ID" value="KPM11870.1"/>
    <property type="molecule type" value="Genomic_DNA"/>
</dbReference>
<dbReference type="Proteomes" id="UP000616769">
    <property type="component" value="Unassembled WGS sequence"/>
</dbReference>